<dbReference type="Proteomes" id="UP000053647">
    <property type="component" value="Unassembled WGS sequence"/>
</dbReference>
<reference evidence="1 2" key="1">
    <citation type="submission" date="2014-06" db="EMBL/GenBank/DDBJ databases">
        <authorList>
            <consortium name="DOE Joint Genome Institute"/>
            <person name="Kuo A."/>
            <person name="Kohler A."/>
            <person name="Nagy L.G."/>
            <person name="Floudas D."/>
            <person name="Copeland A."/>
            <person name="Barry K.W."/>
            <person name="Cichocki N."/>
            <person name="Veneault-Fourrey C."/>
            <person name="LaButti K."/>
            <person name="Lindquist E.A."/>
            <person name="Lipzen A."/>
            <person name="Lundell T."/>
            <person name="Morin E."/>
            <person name="Murat C."/>
            <person name="Sun H."/>
            <person name="Tunlid A."/>
            <person name="Henrissat B."/>
            <person name="Grigoriev I.V."/>
            <person name="Hibbett D.S."/>
            <person name="Martin F."/>
            <person name="Nordberg H.P."/>
            <person name="Cantor M.N."/>
            <person name="Hua S.X."/>
        </authorList>
    </citation>
    <scope>NUCLEOTIDE SEQUENCE [LARGE SCALE GENOMIC DNA]</scope>
    <source>
        <strain evidence="1 2">ATCC 200175</strain>
    </source>
</reference>
<name>A0A0C9SLH6_PAXIN</name>
<keyword evidence="2" id="KW-1185">Reference proteome</keyword>
<dbReference type="HOGENOM" id="CLU_1475605_0_0_1"/>
<evidence type="ECO:0000313" key="1">
    <source>
        <dbReference type="EMBL" id="KIJ04439.1"/>
    </source>
</evidence>
<dbReference type="AlphaFoldDB" id="A0A0C9SLH6"/>
<organism evidence="1 2">
    <name type="scientific">Paxillus involutus ATCC 200175</name>
    <dbReference type="NCBI Taxonomy" id="664439"/>
    <lineage>
        <taxon>Eukaryota</taxon>
        <taxon>Fungi</taxon>
        <taxon>Dikarya</taxon>
        <taxon>Basidiomycota</taxon>
        <taxon>Agaricomycotina</taxon>
        <taxon>Agaricomycetes</taxon>
        <taxon>Agaricomycetidae</taxon>
        <taxon>Boletales</taxon>
        <taxon>Paxilineae</taxon>
        <taxon>Paxillaceae</taxon>
        <taxon>Paxillus</taxon>
    </lineage>
</organism>
<reference evidence="2" key="2">
    <citation type="submission" date="2015-01" db="EMBL/GenBank/DDBJ databases">
        <title>Evolutionary Origins and Diversification of the Mycorrhizal Mutualists.</title>
        <authorList>
            <consortium name="DOE Joint Genome Institute"/>
            <consortium name="Mycorrhizal Genomics Consortium"/>
            <person name="Kohler A."/>
            <person name="Kuo A."/>
            <person name="Nagy L.G."/>
            <person name="Floudas D."/>
            <person name="Copeland A."/>
            <person name="Barry K.W."/>
            <person name="Cichocki N."/>
            <person name="Veneault-Fourrey C."/>
            <person name="LaButti K."/>
            <person name="Lindquist E.A."/>
            <person name="Lipzen A."/>
            <person name="Lundell T."/>
            <person name="Morin E."/>
            <person name="Murat C."/>
            <person name="Riley R."/>
            <person name="Ohm R."/>
            <person name="Sun H."/>
            <person name="Tunlid A."/>
            <person name="Henrissat B."/>
            <person name="Grigoriev I.V."/>
            <person name="Hibbett D.S."/>
            <person name="Martin F."/>
        </authorList>
    </citation>
    <scope>NUCLEOTIDE SEQUENCE [LARGE SCALE GENOMIC DNA]</scope>
    <source>
        <strain evidence="2">ATCC 200175</strain>
    </source>
</reference>
<dbReference type="EMBL" id="KN821830">
    <property type="protein sequence ID" value="KIJ04439.1"/>
    <property type="molecule type" value="Genomic_DNA"/>
</dbReference>
<evidence type="ECO:0000313" key="2">
    <source>
        <dbReference type="Proteomes" id="UP000053647"/>
    </source>
</evidence>
<accession>A0A0C9SLH6</accession>
<dbReference type="OrthoDB" id="429813at2759"/>
<proteinExistence type="predicted"/>
<sequence length="183" mass="20272">MTDLRATMASLRTTSTALELPPLDCSLILPDLIGFQMERNPTFPMFVYPNEKVPGTTTEISLLEFGRAAHRVAPALNLINPCSAIWADVIRSIGLSFWRRRPKGASGELVKTPAIQLLEFFHMMALGNQVTRQTRSPITEAGGMTNFSTTNSQRVSPTMAHMQPIGGAETESWVRYWISKGSF</sequence>
<gene>
    <name evidence="1" type="ORF">PAXINDRAFT_104177</name>
</gene>
<protein>
    <submittedName>
        <fullName evidence="1">Uncharacterized protein</fullName>
    </submittedName>
</protein>